<evidence type="ECO:0000259" key="7">
    <source>
        <dbReference type="Pfam" id="PF13297"/>
    </source>
</evidence>
<keyword evidence="10" id="KW-1185">Reference proteome</keyword>
<keyword evidence="2" id="KW-0507">mRNA processing</keyword>
<gene>
    <name evidence="9" type="primary">g10556</name>
    <name evidence="9" type="ORF">VP750_LOCUS9469</name>
</gene>
<comment type="caution">
    <text evidence="9">The sequence shown here is derived from an EMBL/GenBank/DDBJ whole genome shotgun (WGS) entry which is preliminary data.</text>
</comment>
<dbReference type="Pfam" id="PF13297">
    <property type="entry name" value="SDE2_2C"/>
    <property type="match status" value="1"/>
</dbReference>
<organism evidence="9 10">
    <name type="scientific">Coccomyxa viridis</name>
    <dbReference type="NCBI Taxonomy" id="1274662"/>
    <lineage>
        <taxon>Eukaryota</taxon>
        <taxon>Viridiplantae</taxon>
        <taxon>Chlorophyta</taxon>
        <taxon>core chlorophytes</taxon>
        <taxon>Trebouxiophyceae</taxon>
        <taxon>Trebouxiophyceae incertae sedis</taxon>
        <taxon>Coccomyxaceae</taxon>
        <taxon>Coccomyxa</taxon>
    </lineage>
</organism>
<evidence type="ECO:0000259" key="5">
    <source>
        <dbReference type="Pfam" id="PF11931"/>
    </source>
</evidence>
<feature type="domain" description="Splicing factor SF3a60 binding" evidence="6">
    <location>
        <begin position="84"/>
        <end position="102"/>
    </location>
</feature>
<dbReference type="InterPro" id="IPR031774">
    <property type="entry name" value="SF3A3_dom"/>
</dbReference>
<feature type="domain" description="SF3A3" evidence="8">
    <location>
        <begin position="123"/>
        <end position="172"/>
    </location>
</feature>
<sequence>MAATLLEQTRAAHEECERLERIIVKDFDQDLKGHREKLAQGHRVRKRLDELQALSTKLERIYADEDGARKEEIAALKGLDEHGFSAFYERIKEVREYHRRYPYLEVAEAPNEEEALKEVVEVSFSGDEVGGRYLDVHEHFHRFVNAKFGKQLDYLEYLTSFSDVSEISKQHRLSKPYREYLQALVGYFESFYARTQPLGSLSKIYAKLGDFEARFRAGQIPGWADEGVANGDVAANGLDMTAFATVEEVESLGADAIKEALAKLGLKTGGTLRQRAERLFLTRDVPLAELDKRHFVKGAAPAGALSVEERDRQEAMMLEAALLEAKVRTWSEVYSSVIEDTKGYVEKKQASTYEELVAEQELKAEEDAAALDSDEEDEFIYNPLKLPMGWDGKPIPYWLYKLHGLNQEFKCEICGGESYWGRRAFERHFKEWKHQNGMRALGIPNNKNFFEVTQIKDALELWASIQERELGGFKAEVEEEFEDAEGNVYDRRTYEDLKRQGLI</sequence>
<proteinExistence type="predicted"/>
<keyword evidence="3" id="KW-0508">mRNA splicing</keyword>
<evidence type="ECO:0000256" key="1">
    <source>
        <dbReference type="ARBA" id="ARBA00004123"/>
    </source>
</evidence>
<protein>
    <submittedName>
        <fullName evidence="9">G10556 protein</fullName>
    </submittedName>
</protein>
<comment type="subcellular location">
    <subcellularLocation>
        <location evidence="1">Nucleus</location>
    </subcellularLocation>
</comment>
<dbReference type="InterPro" id="IPR051421">
    <property type="entry name" value="RNA_Proc_DNA_Dmg_Regulator"/>
</dbReference>
<evidence type="ECO:0000256" key="2">
    <source>
        <dbReference type="ARBA" id="ARBA00022664"/>
    </source>
</evidence>
<dbReference type="EMBL" id="CAXHTA020000017">
    <property type="protein sequence ID" value="CAL5227563.1"/>
    <property type="molecule type" value="Genomic_DNA"/>
</dbReference>
<evidence type="ECO:0000259" key="6">
    <source>
        <dbReference type="Pfam" id="PF12108"/>
    </source>
</evidence>
<dbReference type="InterPro" id="IPR024598">
    <property type="entry name" value="SF3a60/Prp9_C"/>
</dbReference>
<evidence type="ECO:0000313" key="9">
    <source>
        <dbReference type="EMBL" id="CAL5227563.1"/>
    </source>
</evidence>
<name>A0ABP1GCP5_9CHLO</name>
<dbReference type="Pfam" id="PF11931">
    <property type="entry name" value="SF3a60_Prp9_C"/>
    <property type="match status" value="1"/>
</dbReference>
<dbReference type="InterPro" id="IPR025086">
    <property type="entry name" value="SDE2/SF3A3_SAP"/>
</dbReference>
<evidence type="ECO:0000313" key="10">
    <source>
        <dbReference type="Proteomes" id="UP001497392"/>
    </source>
</evidence>
<dbReference type="Proteomes" id="UP001497392">
    <property type="component" value="Unassembled WGS sequence"/>
</dbReference>
<evidence type="ECO:0000256" key="3">
    <source>
        <dbReference type="ARBA" id="ARBA00023187"/>
    </source>
</evidence>
<accession>A0ABP1GCP5</accession>
<evidence type="ECO:0000256" key="4">
    <source>
        <dbReference type="ARBA" id="ARBA00023242"/>
    </source>
</evidence>
<evidence type="ECO:0000259" key="8">
    <source>
        <dbReference type="Pfam" id="PF16837"/>
    </source>
</evidence>
<keyword evidence="4" id="KW-0539">Nucleus</keyword>
<dbReference type="PANTHER" id="PTHR12786:SF2">
    <property type="entry name" value="SPLICING FACTOR 3A SUBUNIT 3"/>
    <property type="match status" value="1"/>
</dbReference>
<feature type="domain" description="Splicing factor SF3a60 /Prp9 subunit C-terminal" evidence="5">
    <location>
        <begin position="385"/>
        <end position="503"/>
    </location>
</feature>
<dbReference type="PANTHER" id="PTHR12786">
    <property type="entry name" value="SPLICING FACTOR SF3A-RELATED"/>
    <property type="match status" value="1"/>
</dbReference>
<reference evidence="9 10" key="1">
    <citation type="submission" date="2024-06" db="EMBL/GenBank/DDBJ databases">
        <authorList>
            <person name="Kraege A."/>
            <person name="Thomma B."/>
        </authorList>
    </citation>
    <scope>NUCLEOTIDE SEQUENCE [LARGE SCALE GENOMIC DNA]</scope>
</reference>
<dbReference type="InterPro" id="IPR021966">
    <property type="entry name" value="SF3a60_bindingd"/>
</dbReference>
<dbReference type="Pfam" id="PF12108">
    <property type="entry name" value="SF3a60_bindingd"/>
    <property type="match status" value="1"/>
</dbReference>
<dbReference type="Pfam" id="PF16837">
    <property type="entry name" value="SF3A3"/>
    <property type="match status" value="1"/>
</dbReference>
<feature type="domain" description="SDE2/SF3A3 SAP" evidence="7">
    <location>
        <begin position="219"/>
        <end position="297"/>
    </location>
</feature>